<reference evidence="8 9" key="1">
    <citation type="submission" date="2015-07" db="EMBL/GenBank/DDBJ databases">
        <authorList>
            <person name="Voget S."/>
            <person name="Dogs M."/>
            <person name="Brinkhoff T.H."/>
            <person name="Daniel R."/>
        </authorList>
    </citation>
    <scope>NUCLEOTIDE SEQUENCE [LARGE SCALE GENOMIC DNA]</scope>
    <source>
        <strain evidence="8 9">B14</strain>
    </source>
</reference>
<name>A0ABZ2BQL8_9RHOB</name>
<dbReference type="EMBL" id="CP143423">
    <property type="protein sequence ID" value="WVX48292.1"/>
    <property type="molecule type" value="Genomic_DNA"/>
</dbReference>
<evidence type="ECO:0000256" key="3">
    <source>
        <dbReference type="ARBA" id="ARBA00012535"/>
    </source>
</evidence>
<dbReference type="PANTHER" id="PTHR10742:SF410">
    <property type="entry name" value="LYSINE-SPECIFIC HISTONE DEMETHYLASE 2"/>
    <property type="match status" value="1"/>
</dbReference>
<reference evidence="9" key="2">
    <citation type="submission" date="2024-01" db="EMBL/GenBank/DDBJ databases">
        <title>Roseobacter fucihabitans sp. nov., isolated from the brown alga Fucus spiralis.</title>
        <authorList>
            <person name="Hahnke S."/>
            <person name="Berger M."/>
            <person name="Schlingloff A."/>
            <person name="Athale I."/>
            <person name="Neumann-Schaal M."/>
            <person name="Adenaya A."/>
            <person name="Poehlein A."/>
            <person name="Daniel R."/>
            <person name="Pertersen J."/>
            <person name="Brinkhoff T."/>
        </authorList>
    </citation>
    <scope>NUCLEOTIDE SEQUENCE [LARGE SCALE GENOMIC DNA]</scope>
    <source>
        <strain evidence="9">B14</strain>
    </source>
</reference>
<evidence type="ECO:0000256" key="4">
    <source>
        <dbReference type="ARBA" id="ARBA00017871"/>
    </source>
</evidence>
<feature type="domain" description="Amine oxidase" evidence="7">
    <location>
        <begin position="12"/>
        <end position="409"/>
    </location>
</feature>
<evidence type="ECO:0000256" key="1">
    <source>
        <dbReference type="ARBA" id="ARBA00004814"/>
    </source>
</evidence>
<keyword evidence="5" id="KW-0073">Auxin biosynthesis</keyword>
<dbReference type="EC" id="1.13.12.3" evidence="3"/>
<dbReference type="InterPro" id="IPR036188">
    <property type="entry name" value="FAD/NAD-bd_sf"/>
</dbReference>
<evidence type="ECO:0000313" key="8">
    <source>
        <dbReference type="EMBL" id="WVX48292.1"/>
    </source>
</evidence>
<evidence type="ECO:0000313" key="9">
    <source>
        <dbReference type="Proteomes" id="UP001318682"/>
    </source>
</evidence>
<dbReference type="InterPro" id="IPR002937">
    <property type="entry name" value="Amino_oxidase"/>
</dbReference>
<comment type="catalytic activity">
    <reaction evidence="6">
        <text>L-tryptophan + O2 = indole-3-acetamide + CO2 + H2O</text>
        <dbReference type="Rhea" id="RHEA:16165"/>
        <dbReference type="ChEBI" id="CHEBI:15377"/>
        <dbReference type="ChEBI" id="CHEBI:15379"/>
        <dbReference type="ChEBI" id="CHEBI:16031"/>
        <dbReference type="ChEBI" id="CHEBI:16526"/>
        <dbReference type="ChEBI" id="CHEBI:57912"/>
        <dbReference type="EC" id="1.13.12.3"/>
    </reaction>
</comment>
<dbReference type="SUPFAM" id="SSF51905">
    <property type="entry name" value="FAD/NAD(P)-binding domain"/>
    <property type="match status" value="1"/>
</dbReference>
<evidence type="ECO:0000256" key="2">
    <source>
        <dbReference type="ARBA" id="ARBA00005833"/>
    </source>
</evidence>
<dbReference type="Proteomes" id="UP001318682">
    <property type="component" value="Chromosome"/>
</dbReference>
<dbReference type="PRINTS" id="PR00420">
    <property type="entry name" value="RNGMNOXGNASE"/>
</dbReference>
<dbReference type="InterPro" id="IPR050281">
    <property type="entry name" value="Flavin_monoamine_oxidase"/>
</dbReference>
<dbReference type="SUPFAM" id="SSF54373">
    <property type="entry name" value="FAD-linked reductases, C-terminal domain"/>
    <property type="match status" value="1"/>
</dbReference>
<evidence type="ECO:0000256" key="6">
    <source>
        <dbReference type="ARBA" id="ARBA00047321"/>
    </source>
</evidence>
<evidence type="ECO:0000259" key="7">
    <source>
        <dbReference type="Pfam" id="PF01593"/>
    </source>
</evidence>
<dbReference type="Gene3D" id="3.90.660.10">
    <property type="match status" value="1"/>
</dbReference>
<evidence type="ECO:0000256" key="5">
    <source>
        <dbReference type="ARBA" id="ARBA00023070"/>
    </source>
</evidence>
<dbReference type="RefSeq" id="WP_187431620.1">
    <property type="nucleotide sequence ID" value="NZ_CP143423.1"/>
</dbReference>
<comment type="similarity">
    <text evidence="2">Belongs to the tryptophan 2-monooxygenase family.</text>
</comment>
<organism evidence="8 9">
    <name type="scientific">Roseobacter fucihabitans</name>
    <dbReference type="NCBI Taxonomy" id="1537242"/>
    <lineage>
        <taxon>Bacteria</taxon>
        <taxon>Pseudomonadati</taxon>
        <taxon>Pseudomonadota</taxon>
        <taxon>Alphaproteobacteria</taxon>
        <taxon>Rhodobacterales</taxon>
        <taxon>Roseobacteraceae</taxon>
        <taxon>Roseobacter</taxon>
    </lineage>
</organism>
<keyword evidence="9" id="KW-1185">Reference proteome</keyword>
<dbReference type="PANTHER" id="PTHR10742">
    <property type="entry name" value="FLAVIN MONOAMINE OXIDASE"/>
    <property type="match status" value="1"/>
</dbReference>
<dbReference type="Pfam" id="PF01593">
    <property type="entry name" value="Amino_oxidase"/>
    <property type="match status" value="1"/>
</dbReference>
<accession>A0ABZ2BQL8</accession>
<sequence length="417" mass="44523">MLEVLIIGAGAAGLSAARQLQKKGVSFKIIEASYRVGGRAWTDQQMLGVPVDMGCSWVSGADKNSLTKVGRNAGLTMVDHTNASEALYVGDRRATDAEWDQFEKARRKIDKRLSKAGKKGSALPASAVISKDLPFSATAQSWLGPMDYGVDFKDLSTLDHWEQTDDQPSYLVKEGFGTLVATLADGLDVSLNTKVSRIDWSGDGVEVETSQGTLRAARVLITVSTGVLASGDITFHPALPVEKQEAIQNVPMGLLVKVPLLFDGARMGFSEGEWVTYKVDEDQAGKACYFIAWPCGHDYLFGNIGADLGWELSRAGSDAAVDYAMGALTSMLGNDVRKHFVQGIMTDWAVNPLTYGAYSVQRPGTTGARKALGRSVADRIFFAGEAVGGARAALANGAYDSGKKVAKKIAKKALAAR</sequence>
<proteinExistence type="inferred from homology"/>
<protein>
    <recommendedName>
        <fullName evidence="4">Tryptophan 2-monooxygenase</fullName>
        <ecNumber evidence="3">1.13.12.3</ecNumber>
    </recommendedName>
</protein>
<dbReference type="Gene3D" id="3.50.50.60">
    <property type="entry name" value="FAD/NAD(P)-binding domain"/>
    <property type="match status" value="1"/>
</dbReference>
<gene>
    <name evidence="8" type="ORF">ROLI_013720</name>
</gene>
<comment type="pathway">
    <text evidence="1">Plant hormone metabolism; auxin biosynthesis.</text>
</comment>